<dbReference type="AlphaFoldDB" id="A0AA88LQI4"/>
<accession>A0AA88LQI4</accession>
<keyword evidence="3" id="KW-1185">Reference proteome</keyword>
<organism evidence="2 3">
    <name type="scientific">Channa striata</name>
    <name type="common">Snakehead murrel</name>
    <name type="synonym">Ophicephalus striatus</name>
    <dbReference type="NCBI Taxonomy" id="64152"/>
    <lineage>
        <taxon>Eukaryota</taxon>
        <taxon>Metazoa</taxon>
        <taxon>Chordata</taxon>
        <taxon>Craniata</taxon>
        <taxon>Vertebrata</taxon>
        <taxon>Euteleostomi</taxon>
        <taxon>Actinopterygii</taxon>
        <taxon>Neopterygii</taxon>
        <taxon>Teleostei</taxon>
        <taxon>Neoteleostei</taxon>
        <taxon>Acanthomorphata</taxon>
        <taxon>Anabantaria</taxon>
        <taxon>Anabantiformes</taxon>
        <taxon>Channoidei</taxon>
        <taxon>Channidae</taxon>
        <taxon>Channa</taxon>
    </lineage>
</organism>
<protein>
    <submittedName>
        <fullName evidence="2">Uncharacterized protein</fullName>
    </submittedName>
</protein>
<proteinExistence type="predicted"/>
<evidence type="ECO:0000313" key="3">
    <source>
        <dbReference type="Proteomes" id="UP001187415"/>
    </source>
</evidence>
<dbReference type="Proteomes" id="UP001187415">
    <property type="component" value="Unassembled WGS sequence"/>
</dbReference>
<gene>
    <name evidence="2" type="ORF">Q5P01_024979</name>
</gene>
<name>A0AA88LQI4_CHASR</name>
<evidence type="ECO:0000313" key="2">
    <source>
        <dbReference type="EMBL" id="KAK2819418.1"/>
    </source>
</evidence>
<reference evidence="2" key="1">
    <citation type="submission" date="2023-07" db="EMBL/GenBank/DDBJ databases">
        <title>Chromosome-level Genome Assembly of Striped Snakehead (Channa striata).</title>
        <authorList>
            <person name="Liu H."/>
        </authorList>
    </citation>
    <scope>NUCLEOTIDE SEQUENCE</scope>
    <source>
        <strain evidence="2">Gz</strain>
        <tissue evidence="2">Muscle</tissue>
    </source>
</reference>
<dbReference type="EMBL" id="JAUPFM010000020">
    <property type="protein sequence ID" value="KAK2819418.1"/>
    <property type="molecule type" value="Genomic_DNA"/>
</dbReference>
<feature type="region of interest" description="Disordered" evidence="1">
    <location>
        <begin position="35"/>
        <end position="57"/>
    </location>
</feature>
<sequence length="209" mass="23402">MPNCLAQLAERIAEVATPRQDRARLAPRHRWAKSAFLPPLSGPPRRTQKADDRPIRPRPALAPLRLLPVNAELPQVLGRRRGRGSLYYHELQPIETFRLGHPGMTENLFHAGPLAGFCLKHRKIRSLQVSESPVLNRSRLGRFRLFSSEGTLRGTMLYSSMPSTTPRAVGREQASAADPLGARCFGAENSPARRRRWDAPSRSMSFSPI</sequence>
<feature type="region of interest" description="Disordered" evidence="1">
    <location>
        <begin position="182"/>
        <end position="209"/>
    </location>
</feature>
<evidence type="ECO:0000256" key="1">
    <source>
        <dbReference type="SAM" id="MobiDB-lite"/>
    </source>
</evidence>
<comment type="caution">
    <text evidence="2">The sequence shown here is derived from an EMBL/GenBank/DDBJ whole genome shotgun (WGS) entry which is preliminary data.</text>
</comment>